<comment type="subcellular location">
    <subcellularLocation>
        <location evidence="1">Cell membrane</location>
        <topology evidence="1">Multi-pass membrane protein</topology>
    </subcellularLocation>
</comment>
<dbReference type="PANTHER" id="PTHR30086">
    <property type="entry name" value="ARGININE EXPORTER PROTEIN ARGO"/>
    <property type="match status" value="1"/>
</dbReference>
<dbReference type="GO" id="GO:0005886">
    <property type="term" value="C:plasma membrane"/>
    <property type="evidence" value="ECO:0007669"/>
    <property type="project" value="UniProtKB-SubCell"/>
</dbReference>
<evidence type="ECO:0000256" key="6">
    <source>
        <dbReference type="SAM" id="Phobius"/>
    </source>
</evidence>
<gene>
    <name evidence="8" type="primary">rhtB_1</name>
    <name evidence="8" type="ORF">A6302_00932</name>
</gene>
<organism evidence="8 9">
    <name type="scientific">Methylobrevis pamukkalensis</name>
    <dbReference type="NCBI Taxonomy" id="1439726"/>
    <lineage>
        <taxon>Bacteria</taxon>
        <taxon>Pseudomonadati</taxon>
        <taxon>Pseudomonadota</taxon>
        <taxon>Alphaproteobacteria</taxon>
        <taxon>Hyphomicrobiales</taxon>
        <taxon>Pleomorphomonadaceae</taxon>
        <taxon>Methylobrevis</taxon>
    </lineage>
</organism>
<protein>
    <submittedName>
        <fullName evidence="8">Homoserine/homoserine lactone efflux protein</fullName>
    </submittedName>
</protein>
<feature type="transmembrane region" description="Helical" evidence="6">
    <location>
        <begin position="43"/>
        <end position="64"/>
    </location>
</feature>
<keyword evidence="5 6" id="KW-0472">Membrane</keyword>
<evidence type="ECO:0000313" key="8">
    <source>
        <dbReference type="EMBL" id="ODN71688.1"/>
    </source>
</evidence>
<evidence type="ECO:0000256" key="3">
    <source>
        <dbReference type="ARBA" id="ARBA00022692"/>
    </source>
</evidence>
<dbReference type="PATRIC" id="fig|1439726.3.peg.973"/>
<evidence type="ECO:0000313" key="9">
    <source>
        <dbReference type="Proteomes" id="UP000094622"/>
    </source>
</evidence>
<dbReference type="RefSeq" id="WP_069305981.1">
    <property type="nucleotide sequence ID" value="NZ_MCRJ01000015.1"/>
</dbReference>
<feature type="transmembrane region" description="Helical" evidence="6">
    <location>
        <begin position="71"/>
        <end position="92"/>
    </location>
</feature>
<sequence>MTLVSILAFSSALAIAAAVPGPGVAAIVARALGAGFRRTLPMVLGLTLGDLVYLSAAVFGLAALAQTFGTAFMVLKYLGAAYLVWLAVKLWTAPVGKGLDVAASADEGRMRGFLAGLLVTLGNPKTMVFYLALLPSIIDLETIDALGYVELCLAVVAVLLVVIGGYAYAAGRARSLFHRPRAVRMMNRGAGGMMAGAAVAIVAR</sequence>
<keyword evidence="9" id="KW-1185">Reference proteome</keyword>
<proteinExistence type="predicted"/>
<accession>A0A1E3H5S9</accession>
<evidence type="ECO:0000256" key="7">
    <source>
        <dbReference type="SAM" id="SignalP"/>
    </source>
</evidence>
<feature type="transmembrane region" description="Helical" evidence="6">
    <location>
        <begin position="145"/>
        <end position="169"/>
    </location>
</feature>
<dbReference type="GO" id="GO:0015171">
    <property type="term" value="F:amino acid transmembrane transporter activity"/>
    <property type="evidence" value="ECO:0007669"/>
    <property type="project" value="TreeGrafter"/>
</dbReference>
<name>A0A1E3H5S9_9HYPH</name>
<dbReference type="AlphaFoldDB" id="A0A1E3H5S9"/>
<reference evidence="8 9" key="1">
    <citation type="submission" date="2016-07" db="EMBL/GenBank/DDBJ databases">
        <title>Draft Genome Sequence of Methylobrevis pamukkalensis PK2.</title>
        <authorList>
            <person name="Vasilenko O.V."/>
            <person name="Doronina N.V."/>
            <person name="Shmareva M.N."/>
            <person name="Tarlachkov S.V."/>
            <person name="Mustakhimov I."/>
            <person name="Trotsenko Y.A."/>
        </authorList>
    </citation>
    <scope>NUCLEOTIDE SEQUENCE [LARGE SCALE GENOMIC DNA]</scope>
    <source>
        <strain evidence="8 9">PK2</strain>
    </source>
</reference>
<dbReference type="InterPro" id="IPR001123">
    <property type="entry name" value="LeuE-type"/>
</dbReference>
<dbReference type="Pfam" id="PF01810">
    <property type="entry name" value="LysE"/>
    <property type="match status" value="1"/>
</dbReference>
<keyword evidence="2" id="KW-1003">Cell membrane</keyword>
<dbReference type="EMBL" id="MCRJ01000015">
    <property type="protein sequence ID" value="ODN71688.1"/>
    <property type="molecule type" value="Genomic_DNA"/>
</dbReference>
<dbReference type="OrthoDB" id="9804822at2"/>
<dbReference type="Proteomes" id="UP000094622">
    <property type="component" value="Unassembled WGS sequence"/>
</dbReference>
<evidence type="ECO:0000256" key="5">
    <source>
        <dbReference type="ARBA" id="ARBA00023136"/>
    </source>
</evidence>
<evidence type="ECO:0000256" key="1">
    <source>
        <dbReference type="ARBA" id="ARBA00004651"/>
    </source>
</evidence>
<feature type="signal peptide" evidence="7">
    <location>
        <begin position="1"/>
        <end position="16"/>
    </location>
</feature>
<evidence type="ECO:0000256" key="2">
    <source>
        <dbReference type="ARBA" id="ARBA00022475"/>
    </source>
</evidence>
<feature type="chain" id="PRO_5009128940" evidence="7">
    <location>
        <begin position="17"/>
        <end position="204"/>
    </location>
</feature>
<feature type="transmembrane region" description="Helical" evidence="6">
    <location>
        <begin position="112"/>
        <end position="133"/>
    </location>
</feature>
<feature type="transmembrane region" description="Helical" evidence="6">
    <location>
        <begin position="185"/>
        <end position="203"/>
    </location>
</feature>
<dbReference type="PANTHER" id="PTHR30086:SF20">
    <property type="entry name" value="ARGININE EXPORTER PROTEIN ARGO-RELATED"/>
    <property type="match status" value="1"/>
</dbReference>
<comment type="caution">
    <text evidence="8">The sequence shown here is derived from an EMBL/GenBank/DDBJ whole genome shotgun (WGS) entry which is preliminary data.</text>
</comment>
<keyword evidence="3 6" id="KW-0812">Transmembrane</keyword>
<evidence type="ECO:0000256" key="4">
    <source>
        <dbReference type="ARBA" id="ARBA00022989"/>
    </source>
</evidence>
<keyword evidence="7" id="KW-0732">Signal</keyword>
<keyword evidence="4 6" id="KW-1133">Transmembrane helix</keyword>